<feature type="transmembrane region" description="Helical" evidence="11">
    <location>
        <begin position="765"/>
        <end position="787"/>
    </location>
</feature>
<evidence type="ECO:0000313" key="13">
    <source>
        <dbReference type="Proteomes" id="UP000243498"/>
    </source>
</evidence>
<dbReference type="PANTHER" id="PTHR22601">
    <property type="entry name" value="ISP4 LIKE PROTEIN"/>
    <property type="match status" value="1"/>
</dbReference>
<dbReference type="InterPro" id="IPR002110">
    <property type="entry name" value="Ankyrin_rpt"/>
</dbReference>
<protein>
    <submittedName>
        <fullName evidence="12">Small oligopeptide transporter, OPT family</fullName>
    </submittedName>
</protein>
<dbReference type="GO" id="GO:0035673">
    <property type="term" value="F:oligopeptide transmembrane transporter activity"/>
    <property type="evidence" value="ECO:0007669"/>
    <property type="project" value="InterPro"/>
</dbReference>
<feature type="transmembrane region" description="Helical" evidence="11">
    <location>
        <begin position="222"/>
        <end position="240"/>
    </location>
</feature>
<feature type="transmembrane region" description="Helical" evidence="11">
    <location>
        <begin position="438"/>
        <end position="457"/>
    </location>
</feature>
<dbReference type="EMBL" id="AZHC01000051">
    <property type="protein sequence ID" value="OAA34551.1"/>
    <property type="molecule type" value="Genomic_DNA"/>
</dbReference>
<feature type="transmembrane region" description="Helical" evidence="11">
    <location>
        <begin position="657"/>
        <end position="675"/>
    </location>
</feature>
<feature type="transmembrane region" description="Helical" evidence="11">
    <location>
        <begin position="687"/>
        <end position="708"/>
    </location>
</feature>
<feature type="repeat" description="ANK" evidence="9">
    <location>
        <begin position="967"/>
        <end position="999"/>
    </location>
</feature>
<feature type="transmembrane region" description="Helical" evidence="11">
    <location>
        <begin position="143"/>
        <end position="162"/>
    </location>
</feature>
<keyword evidence="5" id="KW-0571">Peptide transport</keyword>
<evidence type="ECO:0000256" key="4">
    <source>
        <dbReference type="ARBA" id="ARBA00022692"/>
    </source>
</evidence>
<dbReference type="InterPro" id="IPR004648">
    <property type="entry name" value="Oligpept_transpt"/>
</dbReference>
<dbReference type="AlphaFoldDB" id="A0A166WBJ1"/>
<organism evidence="12 13">
    <name type="scientific">Metarhizium rileyi (strain RCEF 4871)</name>
    <name type="common">Nomuraea rileyi</name>
    <dbReference type="NCBI Taxonomy" id="1649241"/>
    <lineage>
        <taxon>Eukaryota</taxon>
        <taxon>Fungi</taxon>
        <taxon>Dikarya</taxon>
        <taxon>Ascomycota</taxon>
        <taxon>Pezizomycotina</taxon>
        <taxon>Sordariomycetes</taxon>
        <taxon>Hypocreomycetidae</taxon>
        <taxon>Hypocreales</taxon>
        <taxon>Clavicipitaceae</taxon>
        <taxon>Metarhizium</taxon>
    </lineage>
</organism>
<sequence>MGADIRRTSAESTGVDAGPGPSSRHSLSQQRSASIEGLKEHLFQWDETHGGHISDDDQVSEHELLMDPGSPGDEYGDSIEMGTRNARRRHEEDDSPYAEVRAAVRNYDEDVPCNTVRAWVIGLTLVVVGASMNTLFSLRQPTISIGPLVAQIIAWPIGHAWARLMPTRNFTTWGFHWTLNPGPFNIKEHSIIGVMASVSFSVAYSTDIILAQLIFYKQNFGIWFQLLLTISTQSLGYGIAGTMRKFLVYPASMIWPANLVAVTMMNTMYEKNEIRDPSVFGGNMARHTWFFLVTAGAFVYYFIPGFLAQCLSVFAFATWIAPRNPVVNQLFGGTTGLSLLPITFDWTQISGFVGSPLIPPWYAIANTLIGVVVFYVIGCSALHFSGAWYAEFLPMSDPNTYDNTGAPYNTSRVLNKDYTLDQEAYEKYSPLFLSTTFAMSYGLSFATISSLIVYTYLHNGKQIWKQYQNSANEKPDIHMKLMKKYKEAPDWWYMGLFVVVGHLTSCKHKGFLSKLRVQMLAMGLFTVLAYPTKLTWWGFLLAVAISFGFSLPIGIIEAVTNNRIGLNVLTEFVFGYIQPGRPLALMIFKTFGYITMSQALSFVSDLKFGHYMKIPPRTMFLAQVVATTFSCFIQIIVLNLALTNIPDVCEQHQRDHFTCPGGRVFYAASVIWGLIGPDRMFSPGRIYSALFLFFILGTIVPIVVYFSNKRYPKSALQYIMAPLIFGGAGSIPPATPLNYFSWGIVGFIFQYWIKKRYFGWWGRLNFLTSCGLDLGLALGTLFIFFAFRMHGIEPPKWWGNEIVDSTMDAQGTAVQGHVAGEQIFGPKTTGIHFAAVQVLMKTEEPKPDHGAMLRLAFSRRNHVAAEVLIADQGDIINSQDADTGRHTSTSQSKKAQGWWNYCYRVTPTRMSEIKMARLLCIQSSKKASAMRRQLSTCFSGAGQSSRERTDKDRISYMRQRKTPVPASSQTPLHVAAANGNTRVAEELVHYEADMDALNIDGETVLHIASKKGHLMLVYLLIEYAANTLVENAALITFLRLALEAGHQGIAAWMVNRSTGSDMLLVFDTHETCFAYAQRLNVSLDVTRSSLSAPTSKCCRWQKKPLKLQRRPVPT</sequence>
<feature type="transmembrane region" description="Helical" evidence="11">
    <location>
        <begin position="116"/>
        <end position="136"/>
    </location>
</feature>
<name>A0A166WBJ1_METRR</name>
<dbReference type="Proteomes" id="UP000243498">
    <property type="component" value="Unassembled WGS sequence"/>
</dbReference>
<comment type="caution">
    <text evidence="12">The sequence shown here is derived from an EMBL/GenBank/DDBJ whole genome shotgun (WGS) entry which is preliminary data.</text>
</comment>
<dbReference type="InterPro" id="IPR004813">
    <property type="entry name" value="OPT"/>
</dbReference>
<feature type="compositionally biased region" description="Polar residues" evidence="10">
    <location>
        <begin position="23"/>
        <end position="33"/>
    </location>
</feature>
<feature type="transmembrane region" description="Helical" evidence="11">
    <location>
        <begin position="580"/>
        <end position="600"/>
    </location>
</feature>
<dbReference type="SMART" id="SM00248">
    <property type="entry name" value="ANK"/>
    <property type="match status" value="2"/>
</dbReference>
<dbReference type="Gene3D" id="1.25.40.20">
    <property type="entry name" value="Ankyrin repeat-containing domain"/>
    <property type="match status" value="1"/>
</dbReference>
<evidence type="ECO:0000256" key="10">
    <source>
        <dbReference type="SAM" id="MobiDB-lite"/>
    </source>
</evidence>
<feature type="transmembrane region" description="Helical" evidence="11">
    <location>
        <begin position="191"/>
        <end position="215"/>
    </location>
</feature>
<dbReference type="NCBIfam" id="TIGR00727">
    <property type="entry name" value="ISP4_OPT"/>
    <property type="match status" value="1"/>
</dbReference>
<feature type="transmembrane region" description="Helical" evidence="11">
    <location>
        <begin position="246"/>
        <end position="269"/>
    </location>
</feature>
<reference evidence="12 13" key="1">
    <citation type="journal article" date="2016" name="Genome Biol. Evol.">
        <title>Divergent and convergent evolution of fungal pathogenicity.</title>
        <authorList>
            <person name="Shang Y."/>
            <person name="Xiao G."/>
            <person name="Zheng P."/>
            <person name="Cen K."/>
            <person name="Zhan S."/>
            <person name="Wang C."/>
        </authorList>
    </citation>
    <scope>NUCLEOTIDE SEQUENCE [LARGE SCALE GENOMIC DNA]</scope>
    <source>
        <strain evidence="12 13">RCEF 4871</strain>
    </source>
</reference>
<feature type="transmembrane region" description="Helical" evidence="11">
    <location>
        <begin position="715"/>
        <end position="731"/>
    </location>
</feature>
<comment type="subcellular location">
    <subcellularLocation>
        <location evidence="1">Membrane</location>
        <topology evidence="1">Multi-pass membrane protein</topology>
    </subcellularLocation>
</comment>
<feature type="repeat" description="ANK" evidence="9">
    <location>
        <begin position="1000"/>
        <end position="1032"/>
    </location>
</feature>
<keyword evidence="3" id="KW-0813">Transport</keyword>
<accession>A0A166WBJ1</accession>
<evidence type="ECO:0000256" key="1">
    <source>
        <dbReference type="ARBA" id="ARBA00004141"/>
    </source>
</evidence>
<dbReference type="SUPFAM" id="SSF48403">
    <property type="entry name" value="Ankyrin repeat"/>
    <property type="match status" value="1"/>
</dbReference>
<feature type="transmembrane region" description="Helical" evidence="11">
    <location>
        <begin position="737"/>
        <end position="753"/>
    </location>
</feature>
<evidence type="ECO:0000256" key="6">
    <source>
        <dbReference type="ARBA" id="ARBA00022927"/>
    </source>
</evidence>
<evidence type="ECO:0000256" key="8">
    <source>
        <dbReference type="ARBA" id="ARBA00023136"/>
    </source>
</evidence>
<evidence type="ECO:0000256" key="5">
    <source>
        <dbReference type="ARBA" id="ARBA00022856"/>
    </source>
</evidence>
<dbReference type="PROSITE" id="PS50088">
    <property type="entry name" value="ANK_REPEAT"/>
    <property type="match status" value="2"/>
</dbReference>
<feature type="region of interest" description="Disordered" evidence="10">
    <location>
        <begin position="1"/>
        <end position="34"/>
    </location>
</feature>
<dbReference type="InterPro" id="IPR036770">
    <property type="entry name" value="Ankyrin_rpt-contain_sf"/>
</dbReference>
<keyword evidence="13" id="KW-1185">Reference proteome</keyword>
<gene>
    <name evidence="12" type="ORF">NOR_08417</name>
</gene>
<keyword evidence="4 11" id="KW-0812">Transmembrane</keyword>
<feature type="transmembrane region" description="Helical" evidence="11">
    <location>
        <begin position="620"/>
        <end position="645"/>
    </location>
</feature>
<evidence type="ECO:0000256" key="7">
    <source>
        <dbReference type="ARBA" id="ARBA00022989"/>
    </source>
</evidence>
<keyword evidence="7 11" id="KW-1133">Transmembrane helix</keyword>
<comment type="similarity">
    <text evidence="2">Belongs to the oligopeptide OPT transporter family.</text>
</comment>
<dbReference type="PROSITE" id="PS50297">
    <property type="entry name" value="ANK_REP_REGION"/>
    <property type="match status" value="2"/>
</dbReference>
<proteinExistence type="inferred from homology"/>
<feature type="transmembrane region" description="Helical" evidence="11">
    <location>
        <begin position="536"/>
        <end position="559"/>
    </location>
</feature>
<evidence type="ECO:0000256" key="11">
    <source>
        <dbReference type="SAM" id="Phobius"/>
    </source>
</evidence>
<dbReference type="Pfam" id="PF03169">
    <property type="entry name" value="OPT"/>
    <property type="match status" value="1"/>
</dbReference>
<dbReference type="GO" id="GO:0015031">
    <property type="term" value="P:protein transport"/>
    <property type="evidence" value="ECO:0007669"/>
    <property type="project" value="UniProtKB-KW"/>
</dbReference>
<feature type="transmembrane region" description="Helical" evidence="11">
    <location>
        <begin position="368"/>
        <end position="390"/>
    </location>
</feature>
<dbReference type="OMA" id="LTWWAFL"/>
<dbReference type="GO" id="GO:0016020">
    <property type="term" value="C:membrane"/>
    <property type="evidence" value="ECO:0007669"/>
    <property type="project" value="UniProtKB-SubCell"/>
</dbReference>
<evidence type="ECO:0000256" key="9">
    <source>
        <dbReference type="PROSITE-ProRule" id="PRU00023"/>
    </source>
</evidence>
<evidence type="ECO:0000313" key="12">
    <source>
        <dbReference type="EMBL" id="OAA34551.1"/>
    </source>
</evidence>
<dbReference type="Pfam" id="PF12796">
    <property type="entry name" value="Ank_2"/>
    <property type="match status" value="1"/>
</dbReference>
<evidence type="ECO:0000256" key="2">
    <source>
        <dbReference type="ARBA" id="ARBA00008807"/>
    </source>
</evidence>
<evidence type="ECO:0000256" key="3">
    <source>
        <dbReference type="ARBA" id="ARBA00022448"/>
    </source>
</evidence>
<dbReference type="OrthoDB" id="9986677at2759"/>
<feature type="transmembrane region" description="Helical" evidence="11">
    <location>
        <begin position="289"/>
        <end position="320"/>
    </location>
</feature>
<keyword evidence="6" id="KW-0653">Protein transport</keyword>
<dbReference type="NCBIfam" id="TIGR00728">
    <property type="entry name" value="OPT_sfam"/>
    <property type="match status" value="1"/>
</dbReference>
<keyword evidence="8 11" id="KW-0472">Membrane</keyword>
<keyword evidence="9" id="KW-0040">ANK repeat</keyword>